<comment type="caution">
    <text evidence="2">The sequence shown here is derived from an EMBL/GenBank/DDBJ whole genome shotgun (WGS) entry which is preliminary data.</text>
</comment>
<dbReference type="AlphaFoldDB" id="A0A6L2MSR6"/>
<protein>
    <submittedName>
        <fullName evidence="2">Uncharacterized protein</fullName>
    </submittedName>
</protein>
<organism evidence="2">
    <name type="scientific">Tanacetum cinerariifolium</name>
    <name type="common">Dalmatian daisy</name>
    <name type="synonym">Chrysanthemum cinerariifolium</name>
    <dbReference type="NCBI Taxonomy" id="118510"/>
    <lineage>
        <taxon>Eukaryota</taxon>
        <taxon>Viridiplantae</taxon>
        <taxon>Streptophyta</taxon>
        <taxon>Embryophyta</taxon>
        <taxon>Tracheophyta</taxon>
        <taxon>Spermatophyta</taxon>
        <taxon>Magnoliopsida</taxon>
        <taxon>eudicotyledons</taxon>
        <taxon>Gunneridae</taxon>
        <taxon>Pentapetalae</taxon>
        <taxon>asterids</taxon>
        <taxon>campanulids</taxon>
        <taxon>Asterales</taxon>
        <taxon>Asteraceae</taxon>
        <taxon>Asteroideae</taxon>
        <taxon>Anthemideae</taxon>
        <taxon>Anthemidinae</taxon>
        <taxon>Tanacetum</taxon>
    </lineage>
</organism>
<dbReference type="EMBL" id="BKCJ010007381">
    <property type="protein sequence ID" value="GEU76973.1"/>
    <property type="molecule type" value="Genomic_DNA"/>
</dbReference>
<evidence type="ECO:0000256" key="1">
    <source>
        <dbReference type="SAM" id="MobiDB-lite"/>
    </source>
</evidence>
<name>A0A6L2MSR6_TANCI</name>
<reference evidence="2" key="1">
    <citation type="journal article" date="2019" name="Sci. Rep.">
        <title>Draft genome of Tanacetum cinerariifolium, the natural source of mosquito coil.</title>
        <authorList>
            <person name="Yamashiro T."/>
            <person name="Shiraishi A."/>
            <person name="Satake H."/>
            <person name="Nakayama K."/>
        </authorList>
    </citation>
    <scope>NUCLEOTIDE SEQUENCE</scope>
</reference>
<sequence length="194" mass="21441">MLPQTSVPQNLREDEAVNQEEGGRVERAITTNASLEAAQDSDNIIKTQTTPNEPPFLEGYTSGSGEDRLEENIELMNIVPTPHDSPITGGYTPGSDKGRITLAELIDTCTTLSNRVTQLETELSTTKAVYNKAFFTLTNRVKKLDSQLKKKRSSVVIHSLDEKGPSVHNEDSPKKGRIIEEMDKDENINLASEQ</sequence>
<accession>A0A6L2MSR6</accession>
<feature type="compositionally biased region" description="Basic and acidic residues" evidence="1">
    <location>
        <begin position="161"/>
        <end position="187"/>
    </location>
</feature>
<gene>
    <name evidence="2" type="ORF">Tci_048951</name>
</gene>
<feature type="compositionally biased region" description="Basic and acidic residues" evidence="1">
    <location>
        <begin position="11"/>
        <end position="27"/>
    </location>
</feature>
<feature type="region of interest" description="Disordered" evidence="1">
    <location>
        <begin position="1"/>
        <end position="57"/>
    </location>
</feature>
<evidence type="ECO:0000313" key="2">
    <source>
        <dbReference type="EMBL" id="GEU76973.1"/>
    </source>
</evidence>
<feature type="compositionally biased region" description="Polar residues" evidence="1">
    <location>
        <begin position="29"/>
        <end position="51"/>
    </location>
</feature>
<feature type="region of interest" description="Disordered" evidence="1">
    <location>
        <begin position="161"/>
        <end position="194"/>
    </location>
</feature>
<proteinExistence type="predicted"/>